<dbReference type="InterPro" id="IPR029060">
    <property type="entry name" value="PIN-like_dom_sf"/>
</dbReference>
<dbReference type="AlphaFoldDB" id="A0A3P3XTB0"/>
<evidence type="ECO:0000313" key="2">
    <source>
        <dbReference type="EMBL" id="SLM19364.1"/>
    </source>
</evidence>
<reference evidence="2" key="1">
    <citation type="submission" date="2017-02" db="EMBL/GenBank/DDBJ databases">
        <authorList>
            <person name="Regsiter A."/>
            <person name="William W."/>
        </authorList>
    </citation>
    <scope>NUCLEOTIDE SEQUENCE</scope>
    <source>
        <strain evidence="2">BdmA 4</strain>
    </source>
</reference>
<proteinExistence type="predicted"/>
<protein>
    <submittedName>
        <fullName evidence="2">PIN domain protein</fullName>
    </submittedName>
</protein>
<dbReference type="CDD" id="cd18686">
    <property type="entry name" value="PIN_VapC-like"/>
    <property type="match status" value="1"/>
</dbReference>
<dbReference type="EMBL" id="FWDO01000005">
    <property type="protein sequence ID" value="SLM19364.1"/>
    <property type="molecule type" value="Genomic_DNA"/>
</dbReference>
<name>A0A3P3XTB0_9SPIR</name>
<feature type="domain" description="PIN" evidence="1">
    <location>
        <begin position="3"/>
        <end position="115"/>
    </location>
</feature>
<dbReference type="Pfam" id="PF01850">
    <property type="entry name" value="PIN"/>
    <property type="match status" value="1"/>
</dbReference>
<accession>A0A3P3XTB0</accession>
<dbReference type="InterPro" id="IPR002716">
    <property type="entry name" value="PIN_dom"/>
</dbReference>
<sequence length="124" mass="14056">MNIVDSSCWLEFFAGSRVGDEVAPIIEDTENLLVPSITIYEVFKKLLLELDEDKALFAIAHMKQGNVINLDTDVAIYAAKTGKENKLPMADSIIYAINQKYDAMLWTQDKHFKDLKSVHCFEKA</sequence>
<gene>
    <name evidence="2" type="ORF">SPIRO4BDMA_50879</name>
</gene>
<evidence type="ECO:0000259" key="1">
    <source>
        <dbReference type="Pfam" id="PF01850"/>
    </source>
</evidence>
<dbReference type="SUPFAM" id="SSF88723">
    <property type="entry name" value="PIN domain-like"/>
    <property type="match status" value="1"/>
</dbReference>
<dbReference type="Gene3D" id="3.40.50.1010">
    <property type="entry name" value="5'-nuclease"/>
    <property type="match status" value="1"/>
</dbReference>
<organism evidence="2">
    <name type="scientific">uncultured spirochete</name>
    <dbReference type="NCBI Taxonomy" id="156406"/>
    <lineage>
        <taxon>Bacteria</taxon>
        <taxon>Pseudomonadati</taxon>
        <taxon>Spirochaetota</taxon>
        <taxon>Spirochaetia</taxon>
        <taxon>Spirochaetales</taxon>
        <taxon>environmental samples</taxon>
    </lineage>
</organism>